<dbReference type="SUPFAM" id="SSF56925">
    <property type="entry name" value="OMPA-like"/>
    <property type="match status" value="1"/>
</dbReference>
<evidence type="ECO:0000313" key="3">
    <source>
        <dbReference type="Proteomes" id="UP000078410"/>
    </source>
</evidence>
<dbReference type="OrthoDB" id="6506259at2"/>
<comment type="caution">
    <text evidence="2">The sequence shown here is derived from an EMBL/GenBank/DDBJ whole genome shotgun (WGS) entry which is preliminary data.</text>
</comment>
<organism evidence="2 3">
    <name type="scientific">Buttiauxella brennerae ATCC 51605</name>
    <dbReference type="NCBI Taxonomy" id="1354251"/>
    <lineage>
        <taxon>Bacteria</taxon>
        <taxon>Pseudomonadati</taxon>
        <taxon>Pseudomonadota</taxon>
        <taxon>Gammaproteobacteria</taxon>
        <taxon>Enterobacterales</taxon>
        <taxon>Enterobacteriaceae</taxon>
        <taxon>Buttiauxella</taxon>
    </lineage>
</organism>
<dbReference type="EMBL" id="LXER01000040">
    <property type="protein sequence ID" value="OAT27606.1"/>
    <property type="molecule type" value="Genomic_DNA"/>
</dbReference>
<dbReference type="Gene3D" id="2.40.160.20">
    <property type="match status" value="1"/>
</dbReference>
<gene>
    <name evidence="2" type="ORF">M975_4157</name>
</gene>
<evidence type="ECO:0000256" key="1">
    <source>
        <dbReference type="SAM" id="SignalP"/>
    </source>
</evidence>
<name>A0A1B7IE62_9ENTR</name>
<dbReference type="RefSeq" id="WP_064561779.1">
    <property type="nucleotide sequence ID" value="NZ_LXER01000040.1"/>
</dbReference>
<reference evidence="2 3" key="1">
    <citation type="submission" date="2016-04" db="EMBL/GenBank/DDBJ databases">
        <title>ATOL: Assembling a taxonomically balanced genome-scale reconstruction of the evolutionary history of the Enterobacteriaceae.</title>
        <authorList>
            <person name="Plunkett G.III."/>
            <person name="Neeno-Eckwall E.C."/>
            <person name="Glasner J.D."/>
            <person name="Perna N.T."/>
        </authorList>
    </citation>
    <scope>NUCLEOTIDE SEQUENCE [LARGE SCALE GENOMIC DNA]</scope>
    <source>
        <strain evidence="2 3">ATCC 51605</strain>
    </source>
</reference>
<dbReference type="InterPro" id="IPR009998">
    <property type="entry name" value="YfaZ"/>
</dbReference>
<evidence type="ECO:0000313" key="2">
    <source>
        <dbReference type="EMBL" id="OAT27606.1"/>
    </source>
</evidence>
<sequence>MKLLKVAYLIGATLVASSATVANAVTFHGEAGSKWTNLGVSFGANEPGFTFSGNWAHNDNDGDIASLGMGWNIPLGSVLVTLGGKTLYLNPDDNDEGYAVAVGGGAQLPLGEHFALFGDAYFSPDSLSSGVKQYGEANAGIRWKVNPTFSVEGGYRYVGMEGKDGHSDNILADGGYAGVNFTF</sequence>
<keyword evidence="3" id="KW-1185">Reference proteome</keyword>
<keyword evidence="1" id="KW-0732">Signal</keyword>
<feature type="signal peptide" evidence="1">
    <location>
        <begin position="1"/>
        <end position="24"/>
    </location>
</feature>
<dbReference type="InterPro" id="IPR011250">
    <property type="entry name" value="OMP/PagP_B-barrel"/>
</dbReference>
<accession>A0A1B7IE62</accession>
<feature type="chain" id="PRO_5008593961" evidence="1">
    <location>
        <begin position="25"/>
        <end position="183"/>
    </location>
</feature>
<proteinExistence type="predicted"/>
<dbReference type="Proteomes" id="UP000078410">
    <property type="component" value="Unassembled WGS sequence"/>
</dbReference>
<protein>
    <submittedName>
        <fullName evidence="2">YfaZ family protein</fullName>
    </submittedName>
</protein>
<dbReference type="Pfam" id="PF07437">
    <property type="entry name" value="YfaZ"/>
    <property type="match status" value="1"/>
</dbReference>
<dbReference type="PATRIC" id="fig|1354251.4.peg.4268"/>
<dbReference type="AlphaFoldDB" id="A0A1B7IE62"/>